<protein>
    <submittedName>
        <fullName evidence="1">Uncharacterized protein</fullName>
    </submittedName>
</protein>
<sequence length="77" mass="9118">MIVEVEGKRLEFNGTEAAKKFSEEHGLLKVAEIQDEKRQRVRGTYRPYRVKGYARFRGDTRKYRNSAKKVKRGKKDE</sequence>
<gene>
    <name evidence="1" type="ORF">GCM10010358_19910</name>
</gene>
<comment type="caution">
    <text evidence="1">The sequence shown here is derived from an EMBL/GenBank/DDBJ whole genome shotgun (WGS) entry which is preliminary data.</text>
</comment>
<name>A0A918KK57_9ACTN</name>
<dbReference type="Proteomes" id="UP000619244">
    <property type="component" value="Unassembled WGS sequence"/>
</dbReference>
<evidence type="ECO:0000313" key="2">
    <source>
        <dbReference type="Proteomes" id="UP000619244"/>
    </source>
</evidence>
<organism evidence="1 2">
    <name type="scientific">Streptomyces minutiscleroticus</name>
    <dbReference type="NCBI Taxonomy" id="68238"/>
    <lineage>
        <taxon>Bacteria</taxon>
        <taxon>Bacillati</taxon>
        <taxon>Actinomycetota</taxon>
        <taxon>Actinomycetes</taxon>
        <taxon>Kitasatosporales</taxon>
        <taxon>Streptomycetaceae</taxon>
        <taxon>Streptomyces</taxon>
    </lineage>
</organism>
<accession>A0A918KK57</accession>
<dbReference type="AlphaFoldDB" id="A0A918KK57"/>
<reference evidence="1" key="2">
    <citation type="submission" date="2020-09" db="EMBL/GenBank/DDBJ databases">
        <authorList>
            <person name="Sun Q."/>
            <person name="Ohkuma M."/>
        </authorList>
    </citation>
    <scope>NUCLEOTIDE SEQUENCE</scope>
    <source>
        <strain evidence="1">JCM 4790</strain>
    </source>
</reference>
<reference evidence="1" key="1">
    <citation type="journal article" date="2014" name="Int. J. Syst. Evol. Microbiol.">
        <title>Complete genome sequence of Corynebacterium casei LMG S-19264T (=DSM 44701T), isolated from a smear-ripened cheese.</title>
        <authorList>
            <consortium name="US DOE Joint Genome Institute (JGI-PGF)"/>
            <person name="Walter F."/>
            <person name="Albersmeier A."/>
            <person name="Kalinowski J."/>
            <person name="Ruckert C."/>
        </authorList>
    </citation>
    <scope>NUCLEOTIDE SEQUENCE</scope>
    <source>
        <strain evidence="1">JCM 4790</strain>
    </source>
</reference>
<dbReference type="EMBL" id="BMVU01000005">
    <property type="protein sequence ID" value="GGX65554.1"/>
    <property type="molecule type" value="Genomic_DNA"/>
</dbReference>
<proteinExistence type="predicted"/>
<keyword evidence="2" id="KW-1185">Reference proteome</keyword>
<evidence type="ECO:0000313" key="1">
    <source>
        <dbReference type="EMBL" id="GGX65554.1"/>
    </source>
</evidence>